<feature type="active site" description="Proton donor" evidence="6">
    <location>
        <position position="133"/>
    </location>
</feature>
<dbReference type="GeneID" id="111124652"/>
<reference evidence="9" key="1">
    <citation type="submission" date="2024-06" db="UniProtKB">
        <authorList>
            <consortium name="RefSeq"/>
        </authorList>
    </citation>
    <scope>NUCLEOTIDE SEQUENCE [LARGE SCALE GENOMIC DNA]</scope>
</reference>
<dbReference type="FunFam" id="3.40.50.2300:FF:000105">
    <property type="entry name" value="Low molecular weight phosphotyrosine protein"/>
    <property type="match status" value="1"/>
</dbReference>
<keyword evidence="5 7" id="KW-0904">Protein phosphatase</keyword>
<comment type="similarity">
    <text evidence="2 7">Belongs to the low molecular weight phosphotyrosine protein phosphatase family.</text>
</comment>
<comment type="catalytic activity">
    <reaction evidence="7">
        <text>O-phospho-L-tyrosyl-[protein] + H2O = L-tyrosyl-[protein] + phosphate</text>
        <dbReference type="Rhea" id="RHEA:10684"/>
        <dbReference type="Rhea" id="RHEA-COMP:10136"/>
        <dbReference type="Rhea" id="RHEA-COMP:20101"/>
        <dbReference type="ChEBI" id="CHEBI:15377"/>
        <dbReference type="ChEBI" id="CHEBI:43474"/>
        <dbReference type="ChEBI" id="CHEBI:46858"/>
        <dbReference type="ChEBI" id="CHEBI:61978"/>
        <dbReference type="EC" id="3.1.3.48"/>
    </reaction>
</comment>
<evidence type="ECO:0000256" key="2">
    <source>
        <dbReference type="ARBA" id="ARBA00011063"/>
    </source>
</evidence>
<dbReference type="PANTHER" id="PTHR11717:SF7">
    <property type="entry name" value="LOW MOLECULAR WEIGHT PHOSPHOTYROSINE PROTEIN PHOSPHATASE"/>
    <property type="match status" value="1"/>
</dbReference>
<keyword evidence="9" id="KW-1185">Reference proteome</keyword>
<dbReference type="EC" id="3.1.3.2" evidence="7"/>
<name>A0A8B8D7B1_CRAVI</name>
<accession>A0A8B8D7B1</accession>
<dbReference type="Proteomes" id="UP000694844">
    <property type="component" value="Chromosome 1"/>
</dbReference>
<dbReference type="AlphaFoldDB" id="A0A8B8D7B1"/>
<dbReference type="KEGG" id="cvn:111124652"/>
<dbReference type="InterPro" id="IPR036196">
    <property type="entry name" value="Ptyr_pPase_sf"/>
</dbReference>
<feature type="domain" description="Phosphotyrosine protein phosphatase I" evidence="8">
    <location>
        <begin position="9"/>
        <end position="159"/>
    </location>
</feature>
<dbReference type="RefSeq" id="XP_022323439.1">
    <property type="nucleotide sequence ID" value="XM_022467731.1"/>
</dbReference>
<dbReference type="PANTHER" id="PTHR11717">
    <property type="entry name" value="LOW MOLECULAR WEIGHT PROTEIN TYROSINE PHOSPHATASE"/>
    <property type="match status" value="1"/>
</dbReference>
<evidence type="ECO:0000256" key="5">
    <source>
        <dbReference type="ARBA" id="ARBA00022912"/>
    </source>
</evidence>
<dbReference type="SUPFAM" id="SSF52788">
    <property type="entry name" value="Phosphotyrosine protein phosphatases I"/>
    <property type="match status" value="1"/>
</dbReference>
<dbReference type="InterPro" id="IPR002115">
    <property type="entry name" value="Tyr_Pase_low_mol_wt_mml"/>
</dbReference>
<dbReference type="EC" id="3.1.3.48" evidence="7"/>
<sequence>MDIQEEKQNSVLFVCLGNTCRSTMSEGIFQHLVNTRGLQDKWLIDSAGIANWHEGKPPDEFTLAMLERNGMLEGYHHRVRQITQEDFIKFKFILGMDEYNIRSLQKIAPSHYSAKVGLLGQYEIDGENPEIYDPYMAEFEVFEQVYAKCLRCCQRFLDSQEQDPHT</sequence>
<keyword evidence="3 7" id="KW-0963">Cytoplasm</keyword>
<organism evidence="9 10">
    <name type="scientific">Crassostrea virginica</name>
    <name type="common">Eastern oyster</name>
    <dbReference type="NCBI Taxonomy" id="6565"/>
    <lineage>
        <taxon>Eukaryota</taxon>
        <taxon>Metazoa</taxon>
        <taxon>Spiralia</taxon>
        <taxon>Lophotrochozoa</taxon>
        <taxon>Mollusca</taxon>
        <taxon>Bivalvia</taxon>
        <taxon>Autobranchia</taxon>
        <taxon>Pteriomorphia</taxon>
        <taxon>Ostreida</taxon>
        <taxon>Ostreoidea</taxon>
        <taxon>Ostreidae</taxon>
        <taxon>Crassostrea</taxon>
    </lineage>
</organism>
<dbReference type="InterPro" id="IPR017867">
    <property type="entry name" value="Tyr_phospatase_low_mol_wt"/>
</dbReference>
<feature type="active site" evidence="6">
    <location>
        <position position="21"/>
    </location>
</feature>
<feature type="active site" description="Nucleophile" evidence="6">
    <location>
        <position position="15"/>
    </location>
</feature>
<dbReference type="PRINTS" id="PR00719">
    <property type="entry name" value="LMWPTPASE"/>
</dbReference>
<evidence type="ECO:0000256" key="3">
    <source>
        <dbReference type="ARBA" id="ARBA00022490"/>
    </source>
</evidence>
<dbReference type="InterPro" id="IPR023485">
    <property type="entry name" value="Ptyr_pPase"/>
</dbReference>
<evidence type="ECO:0000256" key="4">
    <source>
        <dbReference type="ARBA" id="ARBA00022801"/>
    </source>
</evidence>
<evidence type="ECO:0000259" key="8">
    <source>
        <dbReference type="SMART" id="SM00226"/>
    </source>
</evidence>
<keyword evidence="4 7" id="KW-0378">Hydrolase</keyword>
<evidence type="ECO:0000256" key="1">
    <source>
        <dbReference type="ARBA" id="ARBA00004496"/>
    </source>
</evidence>
<evidence type="ECO:0000313" key="9">
    <source>
        <dbReference type="Proteomes" id="UP000694844"/>
    </source>
</evidence>
<protein>
    <recommendedName>
        <fullName evidence="7">Low molecular weight phosphotyrosine protein phosphatase</fullName>
        <shortName evidence="7">LMW-PTP</shortName>
        <shortName evidence="7">LMW-PTPase</shortName>
        <ecNumber evidence="7">3.1.3.2</ecNumber>
        <ecNumber evidence="7">3.1.3.48</ecNumber>
    </recommendedName>
    <alternativeName>
        <fullName evidence="7">Low molecular weight cytosolic acid phosphatase</fullName>
    </alternativeName>
</protein>
<reference evidence="10" key="2">
    <citation type="submission" date="2025-08" db="UniProtKB">
        <authorList>
            <consortium name="RefSeq"/>
        </authorList>
    </citation>
    <scope>IDENTIFICATION</scope>
    <source>
        <tissue evidence="10">Whole sample</tissue>
    </source>
</reference>
<dbReference type="InterPro" id="IPR050438">
    <property type="entry name" value="LMW_PTPase"/>
</dbReference>
<comment type="catalytic activity">
    <reaction evidence="7">
        <text>a phosphate monoester + H2O = an alcohol + phosphate</text>
        <dbReference type="Rhea" id="RHEA:15017"/>
        <dbReference type="ChEBI" id="CHEBI:15377"/>
        <dbReference type="ChEBI" id="CHEBI:30879"/>
        <dbReference type="ChEBI" id="CHEBI:43474"/>
        <dbReference type="ChEBI" id="CHEBI:67140"/>
        <dbReference type="EC" id="3.1.3.2"/>
    </reaction>
</comment>
<dbReference type="Gene3D" id="3.40.50.2300">
    <property type="match status" value="1"/>
</dbReference>
<dbReference type="GO" id="GO:0004726">
    <property type="term" value="F:non-membrane spanning protein tyrosine phosphatase activity"/>
    <property type="evidence" value="ECO:0007669"/>
    <property type="project" value="InterPro"/>
</dbReference>
<proteinExistence type="inferred from homology"/>
<gene>
    <name evidence="10" type="primary">LOC111124652</name>
</gene>
<dbReference type="GO" id="GO:0005737">
    <property type="term" value="C:cytoplasm"/>
    <property type="evidence" value="ECO:0007669"/>
    <property type="project" value="UniProtKB-SubCell"/>
</dbReference>
<dbReference type="Pfam" id="PF01451">
    <property type="entry name" value="LMWPc"/>
    <property type="match status" value="1"/>
</dbReference>
<evidence type="ECO:0000313" key="10">
    <source>
        <dbReference type="RefSeq" id="XP_022323439.1"/>
    </source>
</evidence>
<evidence type="ECO:0000256" key="6">
    <source>
        <dbReference type="PIRSR" id="PIRSR617867-1"/>
    </source>
</evidence>
<dbReference type="PRINTS" id="PR00720">
    <property type="entry name" value="MAMMALPTPASE"/>
</dbReference>
<dbReference type="CDD" id="cd16343">
    <property type="entry name" value="LMWPTP"/>
    <property type="match status" value="1"/>
</dbReference>
<comment type="subcellular location">
    <subcellularLocation>
        <location evidence="1 7">Cytoplasm</location>
    </subcellularLocation>
</comment>
<evidence type="ECO:0000256" key="7">
    <source>
        <dbReference type="RuleBase" id="RU368115"/>
    </source>
</evidence>
<dbReference type="OrthoDB" id="3388at2759"/>
<dbReference type="GO" id="GO:0003993">
    <property type="term" value="F:acid phosphatase activity"/>
    <property type="evidence" value="ECO:0007669"/>
    <property type="project" value="UniProtKB-UniRule"/>
</dbReference>
<comment type="function">
    <text evidence="7">Acts on tyrosine phosphorylated proteins, low-MW aryl phosphates and natural and synthetic acyl phosphates.</text>
</comment>
<dbReference type="SMART" id="SM00226">
    <property type="entry name" value="LMWPc"/>
    <property type="match status" value="1"/>
</dbReference>